<dbReference type="EMBL" id="BARW01024138">
    <property type="protein sequence ID" value="GAI89015.1"/>
    <property type="molecule type" value="Genomic_DNA"/>
</dbReference>
<sequence length="232" mass="24164">MAGFSTPGAAGITKLSELIIDAAPGKAKDIAELILTTQGDVLYRNAEAARLAAEYGVGYNFVHAKNTGVDEPEWMDILDIVTYLTGAVNRMIAPPTLQIPEPDISVAVAEDHSGGGHTADKTLTVPVPTIGKATAACSPSAVGGGVAHDDDGVDTDETTETNSAAADDMHLLPDPGAVGDGFYFGLANPFDWLCLNIGVAGAGVWTITWKYWDGDTWDALTLIGAKDETANF</sequence>
<evidence type="ECO:0000313" key="2">
    <source>
        <dbReference type="EMBL" id="GAI89015.1"/>
    </source>
</evidence>
<feature type="region of interest" description="Disordered" evidence="1">
    <location>
        <begin position="139"/>
        <end position="170"/>
    </location>
</feature>
<accession>X1TN91</accession>
<protein>
    <submittedName>
        <fullName evidence="2">Uncharacterized protein</fullName>
    </submittedName>
</protein>
<organism evidence="2">
    <name type="scientific">marine sediment metagenome</name>
    <dbReference type="NCBI Taxonomy" id="412755"/>
    <lineage>
        <taxon>unclassified sequences</taxon>
        <taxon>metagenomes</taxon>
        <taxon>ecological metagenomes</taxon>
    </lineage>
</organism>
<proteinExistence type="predicted"/>
<dbReference type="AlphaFoldDB" id="X1TN91"/>
<evidence type="ECO:0000256" key="1">
    <source>
        <dbReference type="SAM" id="MobiDB-lite"/>
    </source>
</evidence>
<name>X1TN91_9ZZZZ</name>
<gene>
    <name evidence="2" type="ORF">S12H4_39863</name>
</gene>
<reference evidence="2" key="1">
    <citation type="journal article" date="2014" name="Front. Microbiol.">
        <title>High frequency of phylogenetically diverse reductive dehalogenase-homologous genes in deep subseafloor sedimentary metagenomes.</title>
        <authorList>
            <person name="Kawai M."/>
            <person name="Futagami T."/>
            <person name="Toyoda A."/>
            <person name="Takaki Y."/>
            <person name="Nishi S."/>
            <person name="Hori S."/>
            <person name="Arai W."/>
            <person name="Tsubouchi T."/>
            <person name="Morono Y."/>
            <person name="Uchiyama I."/>
            <person name="Ito T."/>
            <person name="Fujiyama A."/>
            <person name="Inagaki F."/>
            <person name="Takami H."/>
        </authorList>
    </citation>
    <scope>NUCLEOTIDE SEQUENCE</scope>
    <source>
        <strain evidence="2">Expedition CK06-06</strain>
    </source>
</reference>
<feature type="non-terminal residue" evidence="2">
    <location>
        <position position="232"/>
    </location>
</feature>
<comment type="caution">
    <text evidence="2">The sequence shown here is derived from an EMBL/GenBank/DDBJ whole genome shotgun (WGS) entry which is preliminary data.</text>
</comment>